<dbReference type="AlphaFoldDB" id="A0A9D4JEM5"/>
<proteinExistence type="predicted"/>
<gene>
    <name evidence="1" type="ORF">DPMN_134142</name>
</gene>
<reference evidence="1" key="2">
    <citation type="submission" date="2020-11" db="EMBL/GenBank/DDBJ databases">
        <authorList>
            <person name="McCartney M.A."/>
            <person name="Auch B."/>
            <person name="Kono T."/>
            <person name="Mallez S."/>
            <person name="Becker A."/>
            <person name="Gohl D.M."/>
            <person name="Silverstein K.A.T."/>
            <person name="Koren S."/>
            <person name="Bechman K.B."/>
            <person name="Herman A."/>
            <person name="Abrahante J.E."/>
            <person name="Garbe J."/>
        </authorList>
    </citation>
    <scope>NUCLEOTIDE SEQUENCE</scope>
    <source>
        <strain evidence="1">Duluth1</strain>
        <tissue evidence="1">Whole animal</tissue>
    </source>
</reference>
<name>A0A9D4JEM5_DREPO</name>
<organism evidence="1 2">
    <name type="scientific">Dreissena polymorpha</name>
    <name type="common">Zebra mussel</name>
    <name type="synonym">Mytilus polymorpha</name>
    <dbReference type="NCBI Taxonomy" id="45954"/>
    <lineage>
        <taxon>Eukaryota</taxon>
        <taxon>Metazoa</taxon>
        <taxon>Spiralia</taxon>
        <taxon>Lophotrochozoa</taxon>
        <taxon>Mollusca</taxon>
        <taxon>Bivalvia</taxon>
        <taxon>Autobranchia</taxon>
        <taxon>Heteroconchia</taxon>
        <taxon>Euheterodonta</taxon>
        <taxon>Imparidentia</taxon>
        <taxon>Neoheterodontei</taxon>
        <taxon>Myida</taxon>
        <taxon>Dreissenoidea</taxon>
        <taxon>Dreissenidae</taxon>
        <taxon>Dreissena</taxon>
    </lineage>
</organism>
<reference evidence="1" key="1">
    <citation type="journal article" date="2019" name="bioRxiv">
        <title>The Genome of the Zebra Mussel, Dreissena polymorpha: A Resource for Invasive Species Research.</title>
        <authorList>
            <person name="McCartney M.A."/>
            <person name="Auch B."/>
            <person name="Kono T."/>
            <person name="Mallez S."/>
            <person name="Zhang Y."/>
            <person name="Obille A."/>
            <person name="Becker A."/>
            <person name="Abrahante J.E."/>
            <person name="Garbe J."/>
            <person name="Badalamenti J.P."/>
            <person name="Herman A."/>
            <person name="Mangelson H."/>
            <person name="Liachko I."/>
            <person name="Sullivan S."/>
            <person name="Sone E.D."/>
            <person name="Koren S."/>
            <person name="Silverstein K.A.T."/>
            <person name="Beckman K.B."/>
            <person name="Gohl D.M."/>
        </authorList>
    </citation>
    <scope>NUCLEOTIDE SEQUENCE</scope>
    <source>
        <strain evidence="1">Duluth1</strain>
        <tissue evidence="1">Whole animal</tissue>
    </source>
</reference>
<evidence type="ECO:0000313" key="1">
    <source>
        <dbReference type="EMBL" id="KAH3805833.1"/>
    </source>
</evidence>
<comment type="caution">
    <text evidence="1">The sequence shown here is derived from an EMBL/GenBank/DDBJ whole genome shotgun (WGS) entry which is preliminary data.</text>
</comment>
<protein>
    <submittedName>
        <fullName evidence="1">Uncharacterized protein</fullName>
    </submittedName>
</protein>
<evidence type="ECO:0000313" key="2">
    <source>
        <dbReference type="Proteomes" id="UP000828390"/>
    </source>
</evidence>
<sequence length="277" mass="33032">MDLSYNKKTNIVRHIQTNHLHFKYQCQKCNNITNRREDHRCKNNGIKRDIILINTLHNLQGDKAEEALKKVKIDDYISTRVERRCKIIQTTHEEHKRKTEITNEEIIKSHKKRKEEKKSEAPIKTNLPHVNKESNPNILQQDLYLSDEDDEFEKMWKLNAPENIELEFPVPEDISENKTLPQKQKHQQEEHKEGRLPERFIIPKKNKQSNNNVTSRTPLDIDKRIVTKFYEPKNNVLDKILNKMDNPRQLISYKDIQYTESTLSDNEATFEEEPENE</sequence>
<dbReference type="EMBL" id="JAIWYP010000006">
    <property type="protein sequence ID" value="KAH3805833.1"/>
    <property type="molecule type" value="Genomic_DNA"/>
</dbReference>
<keyword evidence="2" id="KW-1185">Reference proteome</keyword>
<accession>A0A9D4JEM5</accession>
<dbReference type="Proteomes" id="UP000828390">
    <property type="component" value="Unassembled WGS sequence"/>
</dbReference>